<keyword evidence="3 6" id="KW-0963">Cytoplasm</keyword>
<dbReference type="NCBIfam" id="TIGR00496">
    <property type="entry name" value="frr"/>
    <property type="match status" value="1"/>
</dbReference>
<protein>
    <recommendedName>
        <fullName evidence="6">Ribosome-recycling factor</fullName>
        <shortName evidence="6">RRF</shortName>
    </recommendedName>
    <alternativeName>
        <fullName evidence="6">Ribosome-releasing factor</fullName>
    </alternativeName>
</protein>
<gene>
    <name evidence="6 9" type="primary">frr</name>
    <name evidence="9" type="ORF">ZNDK_0161</name>
</gene>
<evidence type="ECO:0000313" key="9">
    <source>
        <dbReference type="EMBL" id="GFH62390.1"/>
    </source>
</evidence>
<name>A0A6L2R488_9BACT</name>
<evidence type="ECO:0000313" key="10">
    <source>
        <dbReference type="Proteomes" id="UP000505077"/>
    </source>
</evidence>
<dbReference type="GO" id="GO:0005737">
    <property type="term" value="C:cytoplasm"/>
    <property type="evidence" value="ECO:0007669"/>
    <property type="project" value="UniProtKB-SubCell"/>
</dbReference>
<dbReference type="PANTHER" id="PTHR20982:SF3">
    <property type="entry name" value="MITOCHONDRIAL RIBOSOME RECYCLING FACTOR PSEUDO 1"/>
    <property type="match status" value="1"/>
</dbReference>
<dbReference type="EMBL" id="BLLL01000001">
    <property type="protein sequence ID" value="GFH62390.1"/>
    <property type="molecule type" value="Genomic_DNA"/>
</dbReference>
<comment type="caution">
    <text evidence="9">The sequence shown here is derived from an EMBL/GenBank/DDBJ whole genome shotgun (WGS) entry which is preliminary data.</text>
</comment>
<dbReference type="CDD" id="cd00520">
    <property type="entry name" value="RRF"/>
    <property type="match status" value="1"/>
</dbReference>
<evidence type="ECO:0000256" key="7">
    <source>
        <dbReference type="SAM" id="Coils"/>
    </source>
</evidence>
<dbReference type="FunFam" id="1.10.132.20:FF:000001">
    <property type="entry name" value="Ribosome-recycling factor"/>
    <property type="match status" value="1"/>
</dbReference>
<dbReference type="InterPro" id="IPR002661">
    <property type="entry name" value="Ribosome_recyc_fac"/>
</dbReference>
<feature type="coiled-coil region" evidence="7">
    <location>
        <begin position="133"/>
        <end position="167"/>
    </location>
</feature>
<dbReference type="GO" id="GO:0006415">
    <property type="term" value="P:translational termination"/>
    <property type="evidence" value="ECO:0007669"/>
    <property type="project" value="UniProtKB-UniRule"/>
</dbReference>
<dbReference type="Pfam" id="PF01765">
    <property type="entry name" value="RRF"/>
    <property type="match status" value="1"/>
</dbReference>
<evidence type="ECO:0000256" key="5">
    <source>
        <dbReference type="ARBA" id="ARBA00025050"/>
    </source>
</evidence>
<keyword evidence="4 6" id="KW-0648">Protein biosynthesis</keyword>
<dbReference type="PANTHER" id="PTHR20982">
    <property type="entry name" value="RIBOSOME RECYCLING FACTOR"/>
    <property type="match status" value="1"/>
</dbReference>
<sequence length="186" mass="20799">MDTDTTLLDAEERMGKALSALNRDFSKLRTGRAAASLVEGIKADYYGAMTPLGQMASIAVPDSRTLTIQPWDKGGMQAIEKAVLKSDLGLTPINDGKIIRIEIPPLTEERRKELVKVAKKYCEETKIAVRNVRRDANDSLKKMEKDKKISEDDLKKTVDEVQKLTDRFVGDADKRCAAKEKEIMDI</sequence>
<accession>A0A6L2R488</accession>
<feature type="domain" description="Ribosome recycling factor" evidence="8">
    <location>
        <begin position="21"/>
        <end position="184"/>
    </location>
</feature>
<dbReference type="Gene3D" id="1.10.132.20">
    <property type="entry name" value="Ribosome-recycling factor"/>
    <property type="match status" value="1"/>
</dbReference>
<reference evidence="9 10" key="1">
    <citation type="journal article" date="2020" name="ISME J.">
        <title>Parallel Reductive Genome Evolution in Desulfovibrio Ectosymbionts Independently Acquired by Trichonympha Protists in the Termite Gut.</title>
        <authorList>
            <person name="Takeuchi M."/>
            <person name="Kuwahara H."/>
            <person name="Murakami T."/>
            <person name="Takahashi K."/>
            <person name="Kajitani R."/>
            <person name="Toyoda A."/>
            <person name="Itoh T."/>
            <person name="Ohkuma M."/>
            <person name="Hongoh Y."/>
        </authorList>
    </citation>
    <scope>NUCLEOTIDE SEQUENCE [LARGE SCALE GENOMIC DNA]</scope>
    <source>
        <strain evidence="9">ZnDsv-02</strain>
    </source>
</reference>
<dbReference type="SUPFAM" id="SSF55194">
    <property type="entry name" value="Ribosome recycling factor, RRF"/>
    <property type="match status" value="1"/>
</dbReference>
<dbReference type="Proteomes" id="UP000505077">
    <property type="component" value="Unassembled WGS sequence"/>
</dbReference>
<evidence type="ECO:0000256" key="4">
    <source>
        <dbReference type="ARBA" id="ARBA00022917"/>
    </source>
</evidence>
<comment type="similarity">
    <text evidence="2 6">Belongs to the RRF family.</text>
</comment>
<dbReference type="InterPro" id="IPR023584">
    <property type="entry name" value="Ribosome_recyc_fac_dom"/>
</dbReference>
<proteinExistence type="inferred from homology"/>
<evidence type="ECO:0000256" key="3">
    <source>
        <dbReference type="ARBA" id="ARBA00022490"/>
    </source>
</evidence>
<dbReference type="FunFam" id="3.30.1360.40:FF:000001">
    <property type="entry name" value="Ribosome-recycling factor"/>
    <property type="match status" value="1"/>
</dbReference>
<dbReference type="GO" id="GO:0043023">
    <property type="term" value="F:ribosomal large subunit binding"/>
    <property type="evidence" value="ECO:0007669"/>
    <property type="project" value="TreeGrafter"/>
</dbReference>
<evidence type="ECO:0000256" key="2">
    <source>
        <dbReference type="ARBA" id="ARBA00005912"/>
    </source>
</evidence>
<evidence type="ECO:0000259" key="8">
    <source>
        <dbReference type="Pfam" id="PF01765"/>
    </source>
</evidence>
<dbReference type="InterPro" id="IPR036191">
    <property type="entry name" value="RRF_sf"/>
</dbReference>
<comment type="subcellular location">
    <subcellularLocation>
        <location evidence="1 6">Cytoplasm</location>
    </subcellularLocation>
</comment>
<keyword evidence="7" id="KW-0175">Coiled coil</keyword>
<comment type="function">
    <text evidence="5 6">Responsible for the release of ribosomes from messenger RNA at the termination of protein biosynthesis. May increase the efficiency of translation by recycling ribosomes from one round of translation to another.</text>
</comment>
<organism evidence="9 10">
    <name type="scientific">Candidatus Desulfovibrio kirbyi</name>
    <dbReference type="NCBI Taxonomy" id="2696086"/>
    <lineage>
        <taxon>Bacteria</taxon>
        <taxon>Pseudomonadati</taxon>
        <taxon>Thermodesulfobacteriota</taxon>
        <taxon>Desulfovibrionia</taxon>
        <taxon>Desulfovibrionales</taxon>
        <taxon>Desulfovibrionaceae</taxon>
        <taxon>Desulfovibrio</taxon>
    </lineage>
</organism>
<evidence type="ECO:0000256" key="6">
    <source>
        <dbReference type="HAMAP-Rule" id="MF_00040"/>
    </source>
</evidence>
<dbReference type="Gene3D" id="3.30.1360.40">
    <property type="match status" value="1"/>
</dbReference>
<evidence type="ECO:0000256" key="1">
    <source>
        <dbReference type="ARBA" id="ARBA00004496"/>
    </source>
</evidence>
<dbReference type="HAMAP" id="MF_00040">
    <property type="entry name" value="RRF"/>
    <property type="match status" value="1"/>
</dbReference>
<dbReference type="AlphaFoldDB" id="A0A6L2R488"/>